<evidence type="ECO:0000256" key="2">
    <source>
        <dbReference type="ARBA" id="ARBA00022840"/>
    </source>
</evidence>
<keyword evidence="2" id="KW-0067">ATP-binding</keyword>
<protein>
    <recommendedName>
        <fullName evidence="5">Actin-like ATPase domain-containing protein</fullName>
    </recommendedName>
</protein>
<reference evidence="4" key="1">
    <citation type="journal article" date="2014" name="Genome Announc.">
        <title>Draft genome sequence of the formaldehyde-resistant fungus Byssochlamys spectabilis No. 5 (anamorph Paecilomyces variotii No. 5) (NBRC109023).</title>
        <authorList>
            <person name="Oka T."/>
            <person name="Ekino K."/>
            <person name="Fukuda K."/>
            <person name="Nomura Y."/>
        </authorList>
    </citation>
    <scope>NUCLEOTIDE SEQUENCE [LARGE SCALE GENOMIC DNA]</scope>
    <source>
        <strain evidence="4">No. 5 / NBRC 109023</strain>
    </source>
</reference>
<dbReference type="InterPro" id="IPR013126">
    <property type="entry name" value="Hsp_70_fam"/>
</dbReference>
<keyword evidence="4" id="KW-1185">Reference proteome</keyword>
<dbReference type="CDD" id="cd10170">
    <property type="entry name" value="ASKHA_NBD_HSP70"/>
    <property type="match status" value="1"/>
</dbReference>
<evidence type="ECO:0000256" key="1">
    <source>
        <dbReference type="ARBA" id="ARBA00022741"/>
    </source>
</evidence>
<dbReference type="Gene3D" id="3.30.420.40">
    <property type="match status" value="2"/>
</dbReference>
<evidence type="ECO:0008006" key="5">
    <source>
        <dbReference type="Google" id="ProtNLM"/>
    </source>
</evidence>
<evidence type="ECO:0000313" key="4">
    <source>
        <dbReference type="Proteomes" id="UP000018001"/>
    </source>
</evidence>
<dbReference type="SUPFAM" id="SSF53067">
    <property type="entry name" value="Actin-like ATPase domain"/>
    <property type="match status" value="2"/>
</dbReference>
<gene>
    <name evidence="3" type="ORF">PVAR5_4616</name>
</gene>
<dbReference type="GO" id="GO:0005524">
    <property type="term" value="F:ATP binding"/>
    <property type="evidence" value="ECO:0007669"/>
    <property type="project" value="UniProtKB-KW"/>
</dbReference>
<dbReference type="PANTHER" id="PTHR14187:SF82">
    <property type="entry name" value="FAMILY CHAPERONE, PUTATIVE (AFU_ORTHOLOGUE AFUA_7G08575)-RELATED"/>
    <property type="match status" value="1"/>
</dbReference>
<dbReference type="HOGENOM" id="CLU_009958_6_1_1"/>
<dbReference type="GO" id="GO:0140662">
    <property type="term" value="F:ATP-dependent protein folding chaperone"/>
    <property type="evidence" value="ECO:0007669"/>
    <property type="project" value="InterPro"/>
</dbReference>
<dbReference type="PRINTS" id="PR00301">
    <property type="entry name" value="HEATSHOCK70"/>
</dbReference>
<name>V5FV83_BYSSN</name>
<comment type="caution">
    <text evidence="3">The sequence shown here is derived from an EMBL/GenBank/DDBJ whole genome shotgun (WGS) entry which is preliminary data.</text>
</comment>
<dbReference type="eggNOG" id="KOG0101">
    <property type="taxonomic scope" value="Eukaryota"/>
</dbReference>
<organism evidence="3 4">
    <name type="scientific">Byssochlamys spectabilis (strain No. 5 / NBRC 109023)</name>
    <name type="common">Paecilomyces variotii</name>
    <dbReference type="NCBI Taxonomy" id="1356009"/>
    <lineage>
        <taxon>Eukaryota</taxon>
        <taxon>Fungi</taxon>
        <taxon>Dikarya</taxon>
        <taxon>Ascomycota</taxon>
        <taxon>Pezizomycotina</taxon>
        <taxon>Eurotiomycetes</taxon>
        <taxon>Eurotiomycetidae</taxon>
        <taxon>Eurotiales</taxon>
        <taxon>Thermoascaceae</taxon>
        <taxon>Paecilomyces</taxon>
    </lineage>
</organism>
<evidence type="ECO:0000313" key="3">
    <source>
        <dbReference type="EMBL" id="GAD95968.1"/>
    </source>
</evidence>
<dbReference type="OrthoDB" id="2963168at2759"/>
<accession>V5FV83</accession>
<sequence length="554" mass="61690">MADSRKRHIVIALDFGTTYSGAAWAVTDSPREQYLVNQWPGKTRGSLNGLTSEKVPTEIAFEYNESGPICLWGSEIPESMPRHQWIKLALDPSQEGVGPRLSSASVDRRDIPPPYHTSSEDLVTSYLSCMHKHLMRVLESKIGVAFGTMTWEYVVTVPAVWTDAAKAKTNSCAQKAGLSEVSNTRMISEPEAAAIHALQSSNPQTLNVGDTIVLCDAGGGTVDLITFSIVELKPRLRLKEEAPGEKLSSDPGWGRDTLEEALHRFETVAKRTFDGDLGSKFIIPVPGINDNEDLGVRRGKMKISGRDMESIFHPILKQILSLVEGQIETSSEKVSAVFLVGGFGENPYLRSFIQEKISPGIEVIQVTNSWTAVVRGALSKVVSEATPSFETISVESRMARKHYGIIVNVPFDPTCHDYHKKYFSGFYGDYRTPVMGWFVRKGDRLIEGKSLKSSWTQTIPTEKGVINNICVCIYELDGAYDPPMYFNCNIKQHVRLCPELGEIPRSKIPICRGKDGKLYYRLKYEIHAAYFSAHCEYTLWHGGQNYGTVKATYD</sequence>
<dbReference type="EMBL" id="BAUL01000143">
    <property type="protein sequence ID" value="GAD95968.1"/>
    <property type="molecule type" value="Genomic_DNA"/>
</dbReference>
<dbReference type="Pfam" id="PF00012">
    <property type="entry name" value="HSP70"/>
    <property type="match status" value="1"/>
</dbReference>
<dbReference type="AlphaFoldDB" id="V5FV83"/>
<dbReference type="PANTHER" id="PTHR14187">
    <property type="entry name" value="ALPHA KINASE/ELONGATION FACTOR 2 KINASE"/>
    <property type="match status" value="1"/>
</dbReference>
<dbReference type="InParanoid" id="V5FV83"/>
<proteinExistence type="predicted"/>
<dbReference type="InterPro" id="IPR043129">
    <property type="entry name" value="ATPase_NBD"/>
</dbReference>
<dbReference type="Proteomes" id="UP000018001">
    <property type="component" value="Unassembled WGS sequence"/>
</dbReference>
<dbReference type="Gene3D" id="3.90.640.10">
    <property type="entry name" value="Actin, Chain A, domain 4"/>
    <property type="match status" value="1"/>
</dbReference>
<keyword evidence="1" id="KW-0547">Nucleotide-binding</keyword>